<dbReference type="FunFam" id="3.30.360.10:FF:000005">
    <property type="entry name" value="Homoserine dehydrogenase"/>
    <property type="match status" value="1"/>
</dbReference>
<evidence type="ECO:0000256" key="6">
    <source>
        <dbReference type="ARBA" id="ARBA00022605"/>
    </source>
</evidence>
<evidence type="ECO:0000256" key="11">
    <source>
        <dbReference type="ARBA" id="ARBA00048841"/>
    </source>
</evidence>
<accession>A0A1M5QKE8</accession>
<keyword evidence="8 12" id="KW-0560">Oxidoreductase</keyword>
<evidence type="ECO:0000313" key="17">
    <source>
        <dbReference type="Proteomes" id="UP000184032"/>
    </source>
</evidence>
<dbReference type="GO" id="GO:0009086">
    <property type="term" value="P:methionine biosynthetic process"/>
    <property type="evidence" value="ECO:0007669"/>
    <property type="project" value="UniProtKB-KW"/>
</dbReference>
<dbReference type="SUPFAM" id="SSF55347">
    <property type="entry name" value="Glyceraldehyde-3-phosphate dehydrogenase-like, C-terminal domain"/>
    <property type="match status" value="1"/>
</dbReference>
<evidence type="ECO:0000259" key="15">
    <source>
        <dbReference type="Pfam" id="PF03447"/>
    </source>
</evidence>
<feature type="domain" description="Homoserine dehydrogenase catalytic" evidence="14">
    <location>
        <begin position="133"/>
        <end position="311"/>
    </location>
</feature>
<dbReference type="STRING" id="1120995.SAMN02745245_00639"/>
<comment type="similarity">
    <text evidence="3 13">Belongs to the homoserine dehydrogenase family.</text>
</comment>
<dbReference type="RefSeq" id="WP_073183703.1">
    <property type="nucleotide sequence ID" value="NZ_FQXI01000003.1"/>
</dbReference>
<dbReference type="EC" id="1.1.1.3" evidence="4 12"/>
<name>A0A1M5QKE8_9FIRM</name>
<evidence type="ECO:0000256" key="12">
    <source>
        <dbReference type="RuleBase" id="RU000579"/>
    </source>
</evidence>
<evidence type="ECO:0000256" key="1">
    <source>
        <dbReference type="ARBA" id="ARBA00005056"/>
    </source>
</evidence>
<reference evidence="17" key="1">
    <citation type="submission" date="2016-11" db="EMBL/GenBank/DDBJ databases">
        <authorList>
            <person name="Varghese N."/>
            <person name="Submissions S."/>
        </authorList>
    </citation>
    <scope>NUCLEOTIDE SEQUENCE [LARGE SCALE GENOMIC DNA]</scope>
    <source>
        <strain evidence="17">DSM 21120</strain>
    </source>
</reference>
<dbReference type="Proteomes" id="UP000184032">
    <property type="component" value="Unassembled WGS sequence"/>
</dbReference>
<dbReference type="PROSITE" id="PS01042">
    <property type="entry name" value="HOMOSER_DHGENASE"/>
    <property type="match status" value="1"/>
</dbReference>
<dbReference type="PANTHER" id="PTHR43331">
    <property type="entry name" value="HOMOSERINE DEHYDROGENASE"/>
    <property type="match status" value="1"/>
</dbReference>
<gene>
    <name evidence="16" type="ORF">SAMN02745245_00639</name>
</gene>
<dbReference type="AlphaFoldDB" id="A0A1M5QKE8"/>
<dbReference type="NCBIfam" id="NF004976">
    <property type="entry name" value="PRK06349.1"/>
    <property type="match status" value="1"/>
</dbReference>
<evidence type="ECO:0000256" key="7">
    <source>
        <dbReference type="ARBA" id="ARBA00022697"/>
    </source>
</evidence>
<dbReference type="Pfam" id="PF03447">
    <property type="entry name" value="NAD_binding_3"/>
    <property type="match status" value="1"/>
</dbReference>
<dbReference type="InterPro" id="IPR036291">
    <property type="entry name" value="NAD(P)-bd_dom_sf"/>
</dbReference>
<keyword evidence="9" id="KW-0915">Sodium</keyword>
<dbReference type="EMBL" id="FQXI01000003">
    <property type="protein sequence ID" value="SHH14488.1"/>
    <property type="molecule type" value="Genomic_DNA"/>
</dbReference>
<dbReference type="Gene3D" id="3.30.70.260">
    <property type="match status" value="1"/>
</dbReference>
<comment type="pathway">
    <text evidence="1 12">Amino-acid biosynthesis; L-threonine biosynthesis; L-threonine from L-aspartate: step 3/5.</text>
</comment>
<dbReference type="Gene3D" id="3.30.360.10">
    <property type="entry name" value="Dihydrodipicolinate Reductase, domain 2"/>
    <property type="match status" value="1"/>
</dbReference>
<evidence type="ECO:0000256" key="10">
    <source>
        <dbReference type="ARBA" id="ARBA00023167"/>
    </source>
</evidence>
<dbReference type="Pfam" id="PF00742">
    <property type="entry name" value="Homoserine_dh"/>
    <property type="match status" value="1"/>
</dbReference>
<dbReference type="OrthoDB" id="9808167at2"/>
<keyword evidence="6 12" id="KW-0028">Amino-acid biosynthesis</keyword>
<dbReference type="GO" id="GO:0004412">
    <property type="term" value="F:homoserine dehydrogenase activity"/>
    <property type="evidence" value="ECO:0007669"/>
    <property type="project" value="UniProtKB-EC"/>
</dbReference>
<keyword evidence="12" id="KW-0521">NADP</keyword>
<evidence type="ECO:0000259" key="14">
    <source>
        <dbReference type="Pfam" id="PF00742"/>
    </source>
</evidence>
<evidence type="ECO:0000313" key="16">
    <source>
        <dbReference type="EMBL" id="SHH14488.1"/>
    </source>
</evidence>
<evidence type="ECO:0000256" key="3">
    <source>
        <dbReference type="ARBA" id="ARBA00006753"/>
    </source>
</evidence>
<dbReference type="InterPro" id="IPR019811">
    <property type="entry name" value="HDH_CS"/>
</dbReference>
<comment type="pathway">
    <text evidence="2 12">Amino-acid biosynthesis; L-methionine biosynthesis via de novo pathway; L-homoserine from L-aspartate: step 3/3.</text>
</comment>
<dbReference type="UniPathway" id="UPA00051">
    <property type="reaction ID" value="UER00465"/>
</dbReference>
<feature type="domain" description="Aspartate/homoserine dehydrogenase NAD-binding" evidence="15">
    <location>
        <begin position="8"/>
        <end position="125"/>
    </location>
</feature>
<evidence type="ECO:0000256" key="4">
    <source>
        <dbReference type="ARBA" id="ARBA00013213"/>
    </source>
</evidence>
<dbReference type="PANTHER" id="PTHR43331:SF1">
    <property type="entry name" value="HOMOSERINE DEHYDROGENASE"/>
    <property type="match status" value="1"/>
</dbReference>
<dbReference type="GO" id="GO:0050661">
    <property type="term" value="F:NADP binding"/>
    <property type="evidence" value="ECO:0007669"/>
    <property type="project" value="InterPro"/>
</dbReference>
<dbReference type="InterPro" id="IPR005106">
    <property type="entry name" value="Asp/hSer_DH_NAD-bd"/>
</dbReference>
<keyword evidence="17" id="KW-1185">Reference proteome</keyword>
<protein>
    <recommendedName>
        <fullName evidence="5 12">Homoserine dehydrogenase</fullName>
        <ecNumber evidence="4 12">1.1.1.3</ecNumber>
    </recommendedName>
</protein>
<organism evidence="16 17">
    <name type="scientific">Anaerosphaera aminiphila DSM 21120</name>
    <dbReference type="NCBI Taxonomy" id="1120995"/>
    <lineage>
        <taxon>Bacteria</taxon>
        <taxon>Bacillati</taxon>
        <taxon>Bacillota</taxon>
        <taxon>Tissierellia</taxon>
        <taxon>Tissierellales</taxon>
        <taxon>Peptoniphilaceae</taxon>
        <taxon>Anaerosphaera</taxon>
    </lineage>
</organism>
<evidence type="ECO:0000256" key="13">
    <source>
        <dbReference type="RuleBase" id="RU004171"/>
    </source>
</evidence>
<keyword evidence="7 12" id="KW-0791">Threonine biosynthesis</keyword>
<evidence type="ECO:0000256" key="5">
    <source>
        <dbReference type="ARBA" id="ARBA00013376"/>
    </source>
</evidence>
<dbReference type="SUPFAM" id="SSF51735">
    <property type="entry name" value="NAD(P)-binding Rossmann-fold domains"/>
    <property type="match status" value="1"/>
</dbReference>
<sequence>MINIALLGFGTVGKGAYEILTNKKDSIKRVVGEEVQVKKILKRNLNFKTEIDKSLFTDNFEDIILDEDIKLIVEMTGDVEKSYIYIKKALNSKKHVITANKGVVSEYFEEFLEIADKNKVAFLYEAAVAGSIPIITPLKSQVITNDISRVRGILNGTSNFLLTNMQVRKSKYDEILKEAQDLGYAEADPYDDVEGVDALRKLRILSTIAFKSSIKNEEILRRGMSTIDLNDILYLEKHRQKIKLIAESRMEDGAFKSVVEPVILEVGDELYGIDGAENIVEIYGENYGSLSFAGEGAGSLPTGNAIVSDVIDALGGNYYPVEITRHLENKSSDIYAKYYIRINRKINLDGENWIHSFENHEDYIIVSTNTIKRSFLLDKIRELNLSENEYFFARFN</sequence>
<dbReference type="Gene3D" id="3.40.50.720">
    <property type="entry name" value="NAD(P)-binding Rossmann-like Domain"/>
    <property type="match status" value="1"/>
</dbReference>
<evidence type="ECO:0000256" key="2">
    <source>
        <dbReference type="ARBA" id="ARBA00005062"/>
    </source>
</evidence>
<proteinExistence type="inferred from homology"/>
<comment type="catalytic activity">
    <reaction evidence="11">
        <text>L-homoserine + NADP(+) = L-aspartate 4-semialdehyde + NADPH + H(+)</text>
        <dbReference type="Rhea" id="RHEA:15761"/>
        <dbReference type="ChEBI" id="CHEBI:15378"/>
        <dbReference type="ChEBI" id="CHEBI:57476"/>
        <dbReference type="ChEBI" id="CHEBI:57783"/>
        <dbReference type="ChEBI" id="CHEBI:58349"/>
        <dbReference type="ChEBI" id="CHEBI:537519"/>
        <dbReference type="EC" id="1.1.1.3"/>
    </reaction>
    <physiologicalReaction direction="right-to-left" evidence="11">
        <dbReference type="Rhea" id="RHEA:15763"/>
    </physiologicalReaction>
</comment>
<dbReference type="InterPro" id="IPR001342">
    <property type="entry name" value="HDH_cat"/>
</dbReference>
<evidence type="ECO:0000256" key="9">
    <source>
        <dbReference type="ARBA" id="ARBA00023053"/>
    </source>
</evidence>
<evidence type="ECO:0000256" key="8">
    <source>
        <dbReference type="ARBA" id="ARBA00023002"/>
    </source>
</evidence>
<dbReference type="GO" id="GO:0009088">
    <property type="term" value="P:threonine biosynthetic process"/>
    <property type="evidence" value="ECO:0007669"/>
    <property type="project" value="UniProtKB-UniPathway"/>
</dbReference>
<keyword evidence="10 12" id="KW-0486">Methionine biosynthesis</keyword>
<dbReference type="UniPathway" id="UPA00050">
    <property type="reaction ID" value="UER00063"/>
</dbReference>